<feature type="domain" description="Kinetochore protein Sos7 coiled-coil" evidence="3">
    <location>
        <begin position="69"/>
        <end position="143"/>
    </location>
</feature>
<feature type="compositionally biased region" description="Basic and acidic residues" evidence="2">
    <location>
        <begin position="244"/>
        <end position="258"/>
    </location>
</feature>
<gene>
    <name evidence="4" type="ORF">BDY21DRAFT_377110</name>
</gene>
<evidence type="ECO:0000313" key="5">
    <source>
        <dbReference type="Proteomes" id="UP000799766"/>
    </source>
</evidence>
<evidence type="ECO:0000256" key="2">
    <source>
        <dbReference type="SAM" id="MobiDB-lite"/>
    </source>
</evidence>
<organism evidence="4 5">
    <name type="scientific">Lineolata rhizophorae</name>
    <dbReference type="NCBI Taxonomy" id="578093"/>
    <lineage>
        <taxon>Eukaryota</taxon>
        <taxon>Fungi</taxon>
        <taxon>Dikarya</taxon>
        <taxon>Ascomycota</taxon>
        <taxon>Pezizomycotina</taxon>
        <taxon>Dothideomycetes</taxon>
        <taxon>Dothideomycetes incertae sedis</taxon>
        <taxon>Lineolatales</taxon>
        <taxon>Lineolataceae</taxon>
        <taxon>Lineolata</taxon>
    </lineage>
</organism>
<dbReference type="AlphaFoldDB" id="A0A6A6P8V0"/>
<dbReference type="OrthoDB" id="18959at2759"/>
<feature type="region of interest" description="Disordered" evidence="2">
    <location>
        <begin position="231"/>
        <end position="267"/>
    </location>
</feature>
<feature type="coiled-coil region" evidence="1">
    <location>
        <begin position="104"/>
        <end position="149"/>
    </location>
</feature>
<dbReference type="GO" id="GO:0034501">
    <property type="term" value="P:protein localization to kinetochore"/>
    <property type="evidence" value="ECO:0007669"/>
    <property type="project" value="InterPro"/>
</dbReference>
<evidence type="ECO:0000313" key="4">
    <source>
        <dbReference type="EMBL" id="KAF2460421.1"/>
    </source>
</evidence>
<evidence type="ECO:0000256" key="1">
    <source>
        <dbReference type="SAM" id="Coils"/>
    </source>
</evidence>
<dbReference type="PANTHER" id="PTHR37329:SF1">
    <property type="entry name" value="KINETOCHORE PROTEIN SOS7"/>
    <property type="match status" value="1"/>
</dbReference>
<keyword evidence="1" id="KW-0175">Coiled coil</keyword>
<accession>A0A6A6P8V0</accession>
<evidence type="ECO:0000259" key="3">
    <source>
        <dbReference type="Pfam" id="PF20882"/>
    </source>
</evidence>
<keyword evidence="5" id="KW-1185">Reference proteome</keyword>
<dbReference type="PANTHER" id="PTHR37329">
    <property type="entry name" value="KINETOCHORE PROTEIN SOS7"/>
    <property type="match status" value="1"/>
</dbReference>
<dbReference type="InterPro" id="IPR048781">
    <property type="entry name" value="Sos7_CC"/>
</dbReference>
<dbReference type="Proteomes" id="UP000799766">
    <property type="component" value="Unassembled WGS sequence"/>
</dbReference>
<name>A0A6A6P8V0_9PEZI</name>
<reference evidence="4" key="1">
    <citation type="journal article" date="2020" name="Stud. Mycol.">
        <title>101 Dothideomycetes genomes: a test case for predicting lifestyles and emergence of pathogens.</title>
        <authorList>
            <person name="Haridas S."/>
            <person name="Albert R."/>
            <person name="Binder M."/>
            <person name="Bloem J."/>
            <person name="Labutti K."/>
            <person name="Salamov A."/>
            <person name="Andreopoulos B."/>
            <person name="Baker S."/>
            <person name="Barry K."/>
            <person name="Bills G."/>
            <person name="Bluhm B."/>
            <person name="Cannon C."/>
            <person name="Castanera R."/>
            <person name="Culley D."/>
            <person name="Daum C."/>
            <person name="Ezra D."/>
            <person name="Gonzalez J."/>
            <person name="Henrissat B."/>
            <person name="Kuo A."/>
            <person name="Liang C."/>
            <person name="Lipzen A."/>
            <person name="Lutzoni F."/>
            <person name="Magnuson J."/>
            <person name="Mondo S."/>
            <person name="Nolan M."/>
            <person name="Ohm R."/>
            <person name="Pangilinan J."/>
            <person name="Park H.-J."/>
            <person name="Ramirez L."/>
            <person name="Alfaro M."/>
            <person name="Sun H."/>
            <person name="Tritt A."/>
            <person name="Yoshinaga Y."/>
            <person name="Zwiers L.-H."/>
            <person name="Turgeon B."/>
            <person name="Goodwin S."/>
            <person name="Spatafora J."/>
            <person name="Crous P."/>
            <person name="Grigoriev I."/>
        </authorList>
    </citation>
    <scope>NUCLEOTIDE SEQUENCE</scope>
    <source>
        <strain evidence="4">ATCC 16933</strain>
    </source>
</reference>
<dbReference type="GO" id="GO:0000776">
    <property type="term" value="C:kinetochore"/>
    <property type="evidence" value="ECO:0007669"/>
    <property type="project" value="InterPro"/>
</dbReference>
<dbReference type="Pfam" id="PF20882">
    <property type="entry name" value="Sos7"/>
    <property type="match status" value="1"/>
</dbReference>
<proteinExistence type="predicted"/>
<protein>
    <recommendedName>
        <fullName evidence="3">Kinetochore protein Sos7 coiled-coil domain-containing protein</fullName>
    </recommendedName>
</protein>
<sequence>MATTTEELSDVLAQLQKPPDLEILQLNASLATEGDQNAEKRTSDVSDASANMENASLGDIEASLIYNKDLFSKLRFTYVEQNTKEKFLRAIIGDPPTFVEQQENAEFEAQLLEVKAALKEKKQNTAELVADLERRARALTHRYESVLARSAQLAALPDALASLESTIADLRARTTPPSSNPSLVLPLPETQSLVASREAELAQLDHELSTFQNSVPRKARELERLEAELRPLETHKTGAVAAAKEARRRKEESERGGMGDELEERGRWLRGVEAGLRQLLEVEQ</sequence>
<dbReference type="GO" id="GO:0051315">
    <property type="term" value="P:attachment of mitotic spindle microtubules to kinetochore"/>
    <property type="evidence" value="ECO:0007669"/>
    <property type="project" value="TreeGrafter"/>
</dbReference>
<dbReference type="InterPro" id="IPR037475">
    <property type="entry name" value="Sos7"/>
</dbReference>
<dbReference type="EMBL" id="MU001673">
    <property type="protein sequence ID" value="KAF2460421.1"/>
    <property type="molecule type" value="Genomic_DNA"/>
</dbReference>